<protein>
    <submittedName>
        <fullName evidence="1">Uncharacterized protein</fullName>
    </submittedName>
</protein>
<accession>A0A6C0DYZ7</accession>
<organism evidence="1">
    <name type="scientific">viral metagenome</name>
    <dbReference type="NCBI Taxonomy" id="1070528"/>
    <lineage>
        <taxon>unclassified sequences</taxon>
        <taxon>metagenomes</taxon>
        <taxon>organismal metagenomes</taxon>
    </lineage>
</organism>
<reference evidence="1" key="1">
    <citation type="journal article" date="2020" name="Nature">
        <title>Giant virus diversity and host interactions through global metagenomics.</title>
        <authorList>
            <person name="Schulz F."/>
            <person name="Roux S."/>
            <person name="Paez-Espino D."/>
            <person name="Jungbluth S."/>
            <person name="Walsh D.A."/>
            <person name="Denef V.J."/>
            <person name="McMahon K.D."/>
            <person name="Konstantinidis K.T."/>
            <person name="Eloe-Fadrosh E.A."/>
            <person name="Kyrpides N.C."/>
            <person name="Woyke T."/>
        </authorList>
    </citation>
    <scope>NUCLEOTIDE SEQUENCE</scope>
    <source>
        <strain evidence="1">GVMAG-M-3300023179-103</strain>
    </source>
</reference>
<name>A0A6C0DYZ7_9ZZZZ</name>
<evidence type="ECO:0000313" key="1">
    <source>
        <dbReference type="EMBL" id="QHT21692.1"/>
    </source>
</evidence>
<dbReference type="EMBL" id="MN739696">
    <property type="protein sequence ID" value="QHT21692.1"/>
    <property type="molecule type" value="Genomic_DNA"/>
</dbReference>
<proteinExistence type="predicted"/>
<sequence length="170" mass="20364">MNTINYNEFIKNLTIKHCNTAKNFQSALEYYVQERINMVTYNTTNKFLLFSAGFLQADENGNYFYEFIPIRDCDIIDNIKIDPIDKNIKITYHIGRQQYNPQDIKEFIVVASPYNDFRIRLTFLEKPTENFEFFVHLRNYIMDSELRTKLRMSKLITDSNIYEYGVCQKI</sequence>
<dbReference type="AlphaFoldDB" id="A0A6C0DYZ7"/>